<dbReference type="EMBL" id="FODF01000006">
    <property type="protein sequence ID" value="SEN60324.1"/>
    <property type="molecule type" value="Genomic_DNA"/>
</dbReference>
<gene>
    <name evidence="1" type="ORF">SAMN05216454_106101</name>
</gene>
<dbReference type="OrthoDB" id="9861909at2"/>
<reference evidence="1 2" key="1">
    <citation type="submission" date="2016-10" db="EMBL/GenBank/DDBJ databases">
        <authorList>
            <person name="de Groot N.N."/>
        </authorList>
    </citation>
    <scope>NUCLEOTIDE SEQUENCE [LARGE SCALE GENOMIC DNA]</scope>
    <source>
        <strain evidence="1 2">Calf135</strain>
    </source>
</reference>
<organism evidence="1 2">
    <name type="scientific">Peptostreptococcus russellii</name>
    <dbReference type="NCBI Taxonomy" id="215200"/>
    <lineage>
        <taxon>Bacteria</taxon>
        <taxon>Bacillati</taxon>
        <taxon>Bacillota</taxon>
        <taxon>Clostridia</taxon>
        <taxon>Peptostreptococcales</taxon>
        <taxon>Peptostreptococcaceae</taxon>
        <taxon>Peptostreptococcus</taxon>
    </lineage>
</organism>
<evidence type="ECO:0000313" key="2">
    <source>
        <dbReference type="Proteomes" id="UP000199512"/>
    </source>
</evidence>
<keyword evidence="2" id="KW-1185">Reference proteome</keyword>
<proteinExistence type="predicted"/>
<accession>A0A1H8HWE1</accession>
<dbReference type="AlphaFoldDB" id="A0A1H8HWE1"/>
<dbReference type="Proteomes" id="UP000199512">
    <property type="component" value="Unassembled WGS sequence"/>
</dbReference>
<evidence type="ECO:0000313" key="1">
    <source>
        <dbReference type="EMBL" id="SEN60324.1"/>
    </source>
</evidence>
<dbReference type="RefSeq" id="WP_091975434.1">
    <property type="nucleotide sequence ID" value="NZ_FODF01000006.1"/>
</dbReference>
<protein>
    <submittedName>
        <fullName evidence="1">Uncharacterized protein</fullName>
    </submittedName>
</protein>
<name>A0A1H8HWE1_9FIRM</name>
<sequence length="256" mass="30094">MTKNIFDENDAKIILRDIMGDKELFMLSIMYSEFCDKKAGSYKSISSKDPKVNTRDLLNSECALSIRVIENKKLREKTKKSFGKFEILLLSLLRLNSDEKLEEIECTLNNIQEALRGERIYMEGRRNFLSRALSHISAFLKRKYSMSNKEVSNIVGKSQEQVRKYSKKESEEEGDYLYGEIIEEICQKMDEQHKELLEKQDNKLFIRMGKISKKYLIIDLNKKKYEKGRETIVTEEEANEIIKKIKSNKTETKKEN</sequence>